<gene>
    <name evidence="4" type="ORF">CcCBS67573_g08182</name>
</gene>
<name>A0A507EPG9_9FUNG</name>
<dbReference type="EMBL" id="QEAP01000500">
    <property type="protein sequence ID" value="TPX65247.1"/>
    <property type="molecule type" value="Genomic_DNA"/>
</dbReference>
<dbReference type="InterPro" id="IPR029044">
    <property type="entry name" value="Nucleotide-diphossugar_trans"/>
</dbReference>
<evidence type="ECO:0000313" key="4">
    <source>
        <dbReference type="EMBL" id="TPX65247.1"/>
    </source>
</evidence>
<evidence type="ECO:0000259" key="3">
    <source>
        <dbReference type="Pfam" id="PF00535"/>
    </source>
</evidence>
<accession>A0A507EPG9</accession>
<feature type="domain" description="Glycosyltransferase 2-like" evidence="3">
    <location>
        <begin position="265"/>
        <end position="307"/>
    </location>
</feature>
<dbReference type="Proteomes" id="UP000320333">
    <property type="component" value="Unassembled WGS sequence"/>
</dbReference>
<dbReference type="PANTHER" id="PTHR43685:SF2">
    <property type="entry name" value="GLYCOSYLTRANSFERASE 2-LIKE DOMAIN-CONTAINING PROTEIN"/>
    <property type="match status" value="1"/>
</dbReference>
<dbReference type="InterPro" id="IPR001296">
    <property type="entry name" value="Glyco_trans_1"/>
</dbReference>
<keyword evidence="1" id="KW-0808">Transferase</keyword>
<proteinExistence type="predicted"/>
<reference evidence="4 5" key="1">
    <citation type="journal article" date="2019" name="Sci. Rep.">
        <title>Comparative genomics of chytrid fungi reveal insights into the obligate biotrophic and pathogenic lifestyle of Synchytrium endobioticum.</title>
        <authorList>
            <person name="van de Vossenberg B.T.L.H."/>
            <person name="Warris S."/>
            <person name="Nguyen H.D.T."/>
            <person name="van Gent-Pelzer M.P.E."/>
            <person name="Joly D.L."/>
            <person name="van de Geest H.C."/>
            <person name="Bonants P.J.M."/>
            <person name="Smith D.S."/>
            <person name="Levesque C.A."/>
            <person name="van der Lee T.A.J."/>
        </authorList>
    </citation>
    <scope>NUCLEOTIDE SEQUENCE [LARGE SCALE GENOMIC DNA]</scope>
    <source>
        <strain evidence="4 5">CBS 675.73</strain>
    </source>
</reference>
<dbReference type="SUPFAM" id="SSF53756">
    <property type="entry name" value="UDP-Glycosyltransferase/glycogen phosphorylase"/>
    <property type="match status" value="1"/>
</dbReference>
<dbReference type="SUPFAM" id="SSF53448">
    <property type="entry name" value="Nucleotide-diphospho-sugar transferases"/>
    <property type="match status" value="1"/>
</dbReference>
<evidence type="ECO:0008006" key="6">
    <source>
        <dbReference type="Google" id="ProtNLM"/>
    </source>
</evidence>
<comment type="caution">
    <text evidence="4">The sequence shown here is derived from an EMBL/GenBank/DDBJ whole genome shotgun (WGS) entry which is preliminary data.</text>
</comment>
<dbReference type="InterPro" id="IPR001173">
    <property type="entry name" value="Glyco_trans_2-like"/>
</dbReference>
<dbReference type="InterPro" id="IPR050834">
    <property type="entry name" value="Glycosyltransf_2"/>
</dbReference>
<dbReference type="Gene3D" id="3.90.550.10">
    <property type="entry name" value="Spore Coat Polysaccharide Biosynthesis Protein SpsA, Chain A"/>
    <property type="match status" value="2"/>
</dbReference>
<sequence>MTAEYTWSACSSNLLETWNVQQANQTATHFFCSQQPHAEKDIHNIRNTLIQQSGALESTSTDDFILFLDHCETLTDTFSLSQMMNAYFLASKSSTQSFNHEPKFIFTNTLHFLSDKLVEVAFTEDEYNPYDISVGTTATGHSRQHDMDRSPVPPTSSMLTLVNTWHRAFEFYAQTGSEIYSAGITRTNHKSNSNCASANEAFWVSFSLNGITGYHLPLPLLKSQQHPSDPTLQTCRIDVRKLKRNLPNSLSAVSLLKCRWRPSVSVIVPFYNVPHSIWFLQTLKSLSMQSFSDFEIIIVDDGSDEHLPSSALLRQFGESIQASKGLWDGQLPAMNNSECKEPPSLLFGSTQPPHFFEDLPPSDISQPSLRPAQIPVRIIRHKINSGLAESRNTGVRTARSHHVFFLDPDDLLTATSLEKFALTAAFSFGPLKRSPNTRVSFLHMPVTHFPDPIAPICSTSNHPQEGEAPKSHGIDSNKLYIHNANPPPPLDLLTVLRHRNPLTSTAVVSKWDYIAVGGTCPRTTLRFFEDYDFWLRMAGAYGRVGVVSGEPGLFWYRRHEKGMSSKIMRDTLTSRVGFIARIKSWLFQKEDVAQIVDDTWLGEGRLNNPVAFGDLGRGEVERMLRLRNVRRTKTRHEEVEDDGVGSLEQFMPCYRTFETSDESLNPHIHQFWRMRRDFLNTEFGDFISSYKYHQLFDISIRNGSLLDPITPLLPLFPAHVFPFNPSTFHHISNPLIPSNKSILYILPWMVTGGADLYDIHVLSALKATFPSSSTTLVVARNLPHHPHPWSHKFMPLVEQVFHLQLLSNDSTVQNLILDYLAESRNVDIFINSRTVAGYDAIERWGTTTQNTSPNNFSFTPPRMMDILHLHHPLPDNSNWEHRSARVSKFLTNRVVVSRNLKTHLVEVLGLGDAILGKPAHPSDPQNTRCNTTGVINSSRCTPLTGPDETKISIIYPPLDLTTSTISNQVTDALQKLVNLETSNMETSSKVQDTLSNLFLRHQTTTQSALYFLGRLTAQKDPLMWINVASKARSLYTDLSRTPPNIHFIGSGDLLQDIHRRLQLDKHLEPPNLPNLQTQQHPILIKQLSSTTHFHLEVSHEQVLHLLLTSSSNAVTLLTSQFEGVPIAVLESLALGIPVVTMWCGGTSEVFEAATGAETAIPFGTTINLGKEMQTVEVESLDCSKFMVTRMPLGSLIHVKCDELIREGYKRDADNDAHVQHKYTQAQVEAVMASEVLRFWREMEEDKAQSALEKRAMRWVQGKRVRRKFGVKSFESEWARILSQNGELE</sequence>
<protein>
    <recommendedName>
        <fullName evidence="6">Glycosyltransferase 2-like domain-containing protein</fullName>
    </recommendedName>
</protein>
<evidence type="ECO:0000259" key="2">
    <source>
        <dbReference type="Pfam" id="PF00534"/>
    </source>
</evidence>
<organism evidence="4 5">
    <name type="scientific">Chytriomyces confervae</name>
    <dbReference type="NCBI Taxonomy" id="246404"/>
    <lineage>
        <taxon>Eukaryota</taxon>
        <taxon>Fungi</taxon>
        <taxon>Fungi incertae sedis</taxon>
        <taxon>Chytridiomycota</taxon>
        <taxon>Chytridiomycota incertae sedis</taxon>
        <taxon>Chytridiomycetes</taxon>
        <taxon>Chytridiales</taxon>
        <taxon>Chytriomycetaceae</taxon>
        <taxon>Chytriomyces</taxon>
    </lineage>
</organism>
<dbReference type="PANTHER" id="PTHR43685">
    <property type="entry name" value="GLYCOSYLTRANSFERASE"/>
    <property type="match status" value="1"/>
</dbReference>
<dbReference type="Pfam" id="PF00535">
    <property type="entry name" value="Glycos_transf_2"/>
    <property type="match status" value="2"/>
</dbReference>
<dbReference type="CDD" id="cd00761">
    <property type="entry name" value="Glyco_tranf_GTA_type"/>
    <property type="match status" value="1"/>
</dbReference>
<keyword evidence="5" id="KW-1185">Reference proteome</keyword>
<evidence type="ECO:0000256" key="1">
    <source>
        <dbReference type="ARBA" id="ARBA00022676"/>
    </source>
</evidence>
<evidence type="ECO:0000313" key="5">
    <source>
        <dbReference type="Proteomes" id="UP000320333"/>
    </source>
</evidence>
<dbReference type="Pfam" id="PF00534">
    <property type="entry name" value="Glycos_transf_1"/>
    <property type="match status" value="1"/>
</dbReference>
<dbReference type="Gene3D" id="3.40.50.2000">
    <property type="entry name" value="Glycogen Phosphorylase B"/>
    <property type="match status" value="1"/>
</dbReference>
<dbReference type="GO" id="GO:0044010">
    <property type="term" value="P:single-species biofilm formation"/>
    <property type="evidence" value="ECO:0007669"/>
    <property type="project" value="TreeGrafter"/>
</dbReference>
<dbReference type="OrthoDB" id="3784at2759"/>
<keyword evidence="1" id="KW-0328">Glycosyltransferase</keyword>
<feature type="domain" description="Glycosyltransferase 2-like" evidence="3">
    <location>
        <begin position="374"/>
        <end position="421"/>
    </location>
</feature>
<dbReference type="GO" id="GO:0016757">
    <property type="term" value="F:glycosyltransferase activity"/>
    <property type="evidence" value="ECO:0007669"/>
    <property type="project" value="UniProtKB-KW"/>
</dbReference>
<feature type="domain" description="Glycosyl transferase family 1" evidence="2">
    <location>
        <begin position="1006"/>
        <end position="1153"/>
    </location>
</feature>